<accession>A0ACB7ZZE4</accession>
<evidence type="ECO:0000313" key="1">
    <source>
        <dbReference type="EMBL" id="KAH7906501.1"/>
    </source>
</evidence>
<keyword evidence="2" id="KW-1185">Reference proteome</keyword>
<proteinExistence type="predicted"/>
<dbReference type="EMBL" id="MU268011">
    <property type="protein sequence ID" value="KAH7906501.1"/>
    <property type="molecule type" value="Genomic_DNA"/>
</dbReference>
<evidence type="ECO:0000313" key="2">
    <source>
        <dbReference type="Proteomes" id="UP000790377"/>
    </source>
</evidence>
<dbReference type="Proteomes" id="UP000790377">
    <property type="component" value="Unassembled WGS sequence"/>
</dbReference>
<name>A0ACB7ZZE4_9AGAM</name>
<sequence length="373" mass="42794">MPSLWTNLVITPNFECHLDVLRDFVHRKNGIPTTAAFRTLGSESTLDPDEVSLVEVIMPLIDAHQIKAMSFLDSSPVLSYLLSRMVEQTITGHPTLSIAFSRLTTLSIFERHDTEGLCCRFIHLKQLLCATPHLKTLEVQHFTESDVSVDDEESAEKTVISLPMLENLTIIESTPLALQLLGSLFSPDVRRLKLLAWDPKDFDTTSYLFVNQNNNSDLKVPRFPKVRDLMLSCTLFSYLSANLIRVFPQITHLTLGSRSQFYEGGMATSPAPPAFQWLQYLRLTLQFFVDQDEDEDPRGCFTWLPQPKDRAEHLLLIHVIDDSDLYDEESKKLADRKLFCYYKELQQYGKIDENSSRLDDFRRWQADGEPELS</sequence>
<comment type="caution">
    <text evidence="1">The sequence shown here is derived from an EMBL/GenBank/DDBJ whole genome shotgun (WGS) entry which is preliminary data.</text>
</comment>
<gene>
    <name evidence="1" type="ORF">BJ138DRAFT_627994</name>
</gene>
<protein>
    <submittedName>
        <fullName evidence="1">Uncharacterized protein</fullName>
    </submittedName>
</protein>
<organism evidence="1 2">
    <name type="scientific">Hygrophoropsis aurantiaca</name>
    <dbReference type="NCBI Taxonomy" id="72124"/>
    <lineage>
        <taxon>Eukaryota</taxon>
        <taxon>Fungi</taxon>
        <taxon>Dikarya</taxon>
        <taxon>Basidiomycota</taxon>
        <taxon>Agaricomycotina</taxon>
        <taxon>Agaricomycetes</taxon>
        <taxon>Agaricomycetidae</taxon>
        <taxon>Boletales</taxon>
        <taxon>Coniophorineae</taxon>
        <taxon>Hygrophoropsidaceae</taxon>
        <taxon>Hygrophoropsis</taxon>
    </lineage>
</organism>
<reference evidence="1" key="1">
    <citation type="journal article" date="2021" name="New Phytol.">
        <title>Evolutionary innovations through gain and loss of genes in the ectomycorrhizal Boletales.</title>
        <authorList>
            <person name="Wu G."/>
            <person name="Miyauchi S."/>
            <person name="Morin E."/>
            <person name="Kuo A."/>
            <person name="Drula E."/>
            <person name="Varga T."/>
            <person name="Kohler A."/>
            <person name="Feng B."/>
            <person name="Cao Y."/>
            <person name="Lipzen A."/>
            <person name="Daum C."/>
            <person name="Hundley H."/>
            <person name="Pangilinan J."/>
            <person name="Johnson J."/>
            <person name="Barry K."/>
            <person name="LaButti K."/>
            <person name="Ng V."/>
            <person name="Ahrendt S."/>
            <person name="Min B."/>
            <person name="Choi I.G."/>
            <person name="Park H."/>
            <person name="Plett J.M."/>
            <person name="Magnuson J."/>
            <person name="Spatafora J.W."/>
            <person name="Nagy L.G."/>
            <person name="Henrissat B."/>
            <person name="Grigoriev I.V."/>
            <person name="Yang Z.L."/>
            <person name="Xu J."/>
            <person name="Martin F.M."/>
        </authorList>
    </citation>
    <scope>NUCLEOTIDE SEQUENCE</scope>
    <source>
        <strain evidence="1">ATCC 28755</strain>
    </source>
</reference>